<keyword evidence="2" id="KW-0472">Membrane</keyword>
<proteinExistence type="predicted"/>
<protein>
    <recommendedName>
        <fullName evidence="5">Zinc ribbon domain-containing protein</fullName>
    </recommendedName>
</protein>
<dbReference type="Proteomes" id="UP001200089">
    <property type="component" value="Unassembled WGS sequence"/>
</dbReference>
<gene>
    <name evidence="3" type="ORF">L0P48_10095</name>
</gene>
<keyword evidence="2" id="KW-0812">Transmembrane</keyword>
<feature type="compositionally biased region" description="Polar residues" evidence="1">
    <location>
        <begin position="94"/>
        <end position="103"/>
    </location>
</feature>
<comment type="caution">
    <text evidence="3">The sequence shown here is derived from an EMBL/GenBank/DDBJ whole genome shotgun (WGS) entry which is preliminary data.</text>
</comment>
<sequence>MAGQRCQVCGGKVVNGRCSLCGMPYRNDEVLYHLNEPREIHYKHASAKVRDMMRQYGQDADQTTQHNGNVNRNTNANRNTNINRNTNASRNTDLNRNLTGSRNTGAAAGRKTAAAVNTRNKTTVGRNRAEVLEQGKKQQKKDQKSSGAGWIIWFIVTLAILLPKLWDFLADWIGTNL</sequence>
<reference evidence="3" key="1">
    <citation type="submission" date="2022-01" db="EMBL/GenBank/DDBJ databases">
        <title>Collection of gut derived symbiotic bacterial strains cultured from healthy donors.</title>
        <authorList>
            <person name="Lin H."/>
            <person name="Kohout C."/>
            <person name="Waligurski E."/>
            <person name="Pamer E.G."/>
        </authorList>
    </citation>
    <scope>NUCLEOTIDE SEQUENCE</scope>
    <source>
        <strain evidence="3">DFI.1.11</strain>
    </source>
</reference>
<evidence type="ECO:0008006" key="5">
    <source>
        <dbReference type="Google" id="ProtNLM"/>
    </source>
</evidence>
<feature type="compositionally biased region" description="Low complexity" evidence="1">
    <location>
        <begin position="104"/>
        <end position="115"/>
    </location>
</feature>
<evidence type="ECO:0000313" key="3">
    <source>
        <dbReference type="EMBL" id="MCG5033950.1"/>
    </source>
</evidence>
<evidence type="ECO:0000256" key="2">
    <source>
        <dbReference type="SAM" id="Phobius"/>
    </source>
</evidence>
<dbReference type="RefSeq" id="WP_173760757.1">
    <property type="nucleotide sequence ID" value="NZ_JAAIUL010000046.1"/>
</dbReference>
<organism evidence="3 4">
    <name type="scientific">Blautia massiliensis</name>
    <name type="common">ex Durand et al. 2017</name>
    <dbReference type="NCBI Taxonomy" id="1737424"/>
    <lineage>
        <taxon>Bacteria</taxon>
        <taxon>Bacillati</taxon>
        <taxon>Bacillota</taxon>
        <taxon>Clostridia</taxon>
        <taxon>Lachnospirales</taxon>
        <taxon>Lachnospiraceae</taxon>
        <taxon>Blautia</taxon>
    </lineage>
</organism>
<accession>A0AAW5CUA5</accession>
<feature type="region of interest" description="Disordered" evidence="1">
    <location>
        <begin position="60"/>
        <end position="127"/>
    </location>
</feature>
<keyword evidence="2" id="KW-1133">Transmembrane helix</keyword>
<evidence type="ECO:0000313" key="4">
    <source>
        <dbReference type="Proteomes" id="UP001200089"/>
    </source>
</evidence>
<feature type="transmembrane region" description="Helical" evidence="2">
    <location>
        <begin position="147"/>
        <end position="166"/>
    </location>
</feature>
<evidence type="ECO:0000256" key="1">
    <source>
        <dbReference type="SAM" id="MobiDB-lite"/>
    </source>
</evidence>
<dbReference type="EMBL" id="JAKNDE010000011">
    <property type="protein sequence ID" value="MCG5033950.1"/>
    <property type="molecule type" value="Genomic_DNA"/>
</dbReference>
<dbReference type="AlphaFoldDB" id="A0AAW5CUA5"/>
<feature type="compositionally biased region" description="Low complexity" evidence="1">
    <location>
        <begin position="67"/>
        <end position="92"/>
    </location>
</feature>
<name>A0AAW5CUA5_9FIRM</name>